<sequence length="176" mass="19815">MSGSNNLPPVQQYMGYHGNQDPQLVEPAQLPQTTTTSINSQQNLAQHQHQLLQAFWGSQLSEVENGQFDFRVHQLPLARIKKVMKTDEDVKMISAEAPIIFAKSCEIMILELTLRAWIHAEENKRRTLQRSDIAAAISKTDMFDFLIDIVPREDSSRNTTSAIKAEKVGENANPSV</sequence>
<dbReference type="GO" id="GO:0001228">
    <property type="term" value="F:DNA-binding transcription activator activity, RNA polymerase II-specific"/>
    <property type="evidence" value="ECO:0007669"/>
    <property type="project" value="TreeGrafter"/>
</dbReference>
<keyword evidence="3" id="KW-0238">DNA-binding</keyword>
<comment type="caution">
    <text evidence="10">The sequence shown here is derived from an EMBL/GenBank/DDBJ whole genome shotgun (WGS) entry which is preliminary data.</text>
</comment>
<dbReference type="EMBL" id="MCFE01000472">
    <property type="protein sequence ID" value="ORX89144.1"/>
    <property type="molecule type" value="Genomic_DNA"/>
</dbReference>
<evidence type="ECO:0000256" key="8">
    <source>
        <dbReference type="SAM" id="MobiDB-lite"/>
    </source>
</evidence>
<dbReference type="AlphaFoldDB" id="A0A1Y1XV43"/>
<keyword evidence="5" id="KW-0804">Transcription</keyword>
<feature type="region of interest" description="Disordered" evidence="8">
    <location>
        <begin position="1"/>
        <end position="24"/>
    </location>
</feature>
<proteinExistence type="inferred from homology"/>
<dbReference type="CDD" id="cd22908">
    <property type="entry name" value="HFD_NFYC-like"/>
    <property type="match status" value="1"/>
</dbReference>
<dbReference type="PANTHER" id="PTHR10252">
    <property type="entry name" value="HISTONE-LIKE TRANSCRIPTION FACTOR CCAAT-RELATED"/>
    <property type="match status" value="1"/>
</dbReference>
<keyword evidence="4" id="KW-0010">Activator</keyword>
<keyword evidence="6" id="KW-0539">Nucleus</keyword>
<evidence type="ECO:0000256" key="4">
    <source>
        <dbReference type="ARBA" id="ARBA00023159"/>
    </source>
</evidence>
<dbReference type="SUPFAM" id="SSF47113">
    <property type="entry name" value="Histone-fold"/>
    <property type="match status" value="1"/>
</dbReference>
<evidence type="ECO:0000256" key="1">
    <source>
        <dbReference type="ARBA" id="ARBA00004123"/>
    </source>
</evidence>
<dbReference type="PANTHER" id="PTHR10252:SF8">
    <property type="entry name" value="NUCLEAR TRANSCRIPTION FACTOR Y SUBUNIT GAMMA"/>
    <property type="match status" value="1"/>
</dbReference>
<comment type="similarity">
    <text evidence="7">Belongs to the NFYC/HAP5 subunit family.</text>
</comment>
<evidence type="ECO:0000256" key="2">
    <source>
        <dbReference type="ARBA" id="ARBA00023015"/>
    </source>
</evidence>
<organism evidence="10 11">
    <name type="scientific">Basidiobolus meristosporus CBS 931.73</name>
    <dbReference type="NCBI Taxonomy" id="1314790"/>
    <lineage>
        <taxon>Eukaryota</taxon>
        <taxon>Fungi</taxon>
        <taxon>Fungi incertae sedis</taxon>
        <taxon>Zoopagomycota</taxon>
        <taxon>Entomophthoromycotina</taxon>
        <taxon>Basidiobolomycetes</taxon>
        <taxon>Basidiobolales</taxon>
        <taxon>Basidiobolaceae</taxon>
        <taxon>Basidiobolus</taxon>
    </lineage>
</organism>
<dbReference type="FunFam" id="1.10.20.10:FF:000017">
    <property type="entry name" value="Ccaat-binding factor complex subunit"/>
    <property type="match status" value="1"/>
</dbReference>
<evidence type="ECO:0000256" key="3">
    <source>
        <dbReference type="ARBA" id="ARBA00023125"/>
    </source>
</evidence>
<evidence type="ECO:0000256" key="5">
    <source>
        <dbReference type="ARBA" id="ARBA00023163"/>
    </source>
</evidence>
<dbReference type="FunCoup" id="A0A1Y1XV43">
    <property type="interactions" value="232"/>
</dbReference>
<name>A0A1Y1XV43_9FUNG</name>
<feature type="domain" description="Core Histone H2A/H2B/H3" evidence="9">
    <location>
        <begin position="69"/>
        <end position="137"/>
    </location>
</feature>
<dbReference type="Gene3D" id="1.10.20.10">
    <property type="entry name" value="Histone, subunit A"/>
    <property type="match status" value="1"/>
</dbReference>
<evidence type="ECO:0000313" key="11">
    <source>
        <dbReference type="Proteomes" id="UP000193498"/>
    </source>
</evidence>
<dbReference type="GO" id="GO:0000978">
    <property type="term" value="F:RNA polymerase II cis-regulatory region sequence-specific DNA binding"/>
    <property type="evidence" value="ECO:0007669"/>
    <property type="project" value="TreeGrafter"/>
</dbReference>
<evidence type="ECO:0000259" key="9">
    <source>
        <dbReference type="Pfam" id="PF00125"/>
    </source>
</evidence>
<dbReference type="GO" id="GO:0016602">
    <property type="term" value="C:CCAAT-binding factor complex"/>
    <property type="evidence" value="ECO:0007669"/>
    <property type="project" value="TreeGrafter"/>
</dbReference>
<keyword evidence="11" id="KW-1185">Reference proteome</keyword>
<protein>
    <submittedName>
        <fullName evidence="10">Histone-fold-containing protein</fullName>
    </submittedName>
</protein>
<evidence type="ECO:0000313" key="10">
    <source>
        <dbReference type="EMBL" id="ORX89144.1"/>
    </source>
</evidence>
<accession>A0A1Y1XV43</accession>
<dbReference type="STRING" id="1314790.A0A1Y1XV43"/>
<dbReference type="InParanoid" id="A0A1Y1XV43"/>
<feature type="region of interest" description="Disordered" evidence="8">
    <location>
        <begin position="157"/>
        <end position="176"/>
    </location>
</feature>
<comment type="subcellular location">
    <subcellularLocation>
        <location evidence="1">Nucleus</location>
    </subcellularLocation>
</comment>
<keyword evidence="2" id="KW-0805">Transcription regulation</keyword>
<dbReference type="GO" id="GO:0046982">
    <property type="term" value="F:protein heterodimerization activity"/>
    <property type="evidence" value="ECO:0007669"/>
    <property type="project" value="InterPro"/>
</dbReference>
<evidence type="ECO:0000256" key="6">
    <source>
        <dbReference type="ARBA" id="ARBA00023242"/>
    </source>
</evidence>
<dbReference type="InterPro" id="IPR050568">
    <property type="entry name" value="Transcr_DNA_Rep_Reg"/>
</dbReference>
<dbReference type="OrthoDB" id="1272441at2759"/>
<dbReference type="InterPro" id="IPR007125">
    <property type="entry name" value="H2A/H2B/H3"/>
</dbReference>
<dbReference type="InterPro" id="IPR009072">
    <property type="entry name" value="Histone-fold"/>
</dbReference>
<reference evidence="10 11" key="1">
    <citation type="submission" date="2016-07" db="EMBL/GenBank/DDBJ databases">
        <title>Pervasive Adenine N6-methylation of Active Genes in Fungi.</title>
        <authorList>
            <consortium name="DOE Joint Genome Institute"/>
            <person name="Mondo S.J."/>
            <person name="Dannebaum R.O."/>
            <person name="Kuo R.C."/>
            <person name="Labutti K."/>
            <person name="Haridas S."/>
            <person name="Kuo A."/>
            <person name="Salamov A."/>
            <person name="Ahrendt S.R."/>
            <person name="Lipzen A."/>
            <person name="Sullivan W."/>
            <person name="Andreopoulos W.B."/>
            <person name="Clum A."/>
            <person name="Lindquist E."/>
            <person name="Daum C."/>
            <person name="Ramamoorthy G.K."/>
            <person name="Gryganskyi A."/>
            <person name="Culley D."/>
            <person name="Magnuson J.K."/>
            <person name="James T.Y."/>
            <person name="O'Malley M.A."/>
            <person name="Stajich J.E."/>
            <person name="Spatafora J.W."/>
            <person name="Visel A."/>
            <person name="Grigoriev I.V."/>
        </authorList>
    </citation>
    <scope>NUCLEOTIDE SEQUENCE [LARGE SCALE GENOMIC DNA]</scope>
    <source>
        <strain evidence="10 11">CBS 931.73</strain>
    </source>
</reference>
<gene>
    <name evidence="10" type="ORF">K493DRAFT_289748</name>
</gene>
<evidence type="ECO:0000256" key="7">
    <source>
        <dbReference type="ARBA" id="ARBA00038129"/>
    </source>
</evidence>
<dbReference type="Pfam" id="PF00125">
    <property type="entry name" value="Histone"/>
    <property type="match status" value="1"/>
</dbReference>
<dbReference type="Proteomes" id="UP000193498">
    <property type="component" value="Unassembled WGS sequence"/>
</dbReference>